<dbReference type="EC" id="3.1.3.16" evidence="4"/>
<keyword evidence="16" id="KW-1185">Reference proteome</keyword>
<keyword evidence="6 12" id="KW-0378">Hydrolase</keyword>
<evidence type="ECO:0000256" key="3">
    <source>
        <dbReference type="ARBA" id="ARBA00006702"/>
    </source>
</evidence>
<name>A0A9D5BTU6_9LILI</name>
<dbReference type="InterPro" id="IPR001932">
    <property type="entry name" value="PPM-type_phosphatase-like_dom"/>
</dbReference>
<keyword evidence="5" id="KW-0479">Metal-binding</keyword>
<dbReference type="GO" id="GO:0046872">
    <property type="term" value="F:metal ion binding"/>
    <property type="evidence" value="ECO:0007669"/>
    <property type="project" value="UniProtKB-KW"/>
</dbReference>
<keyword evidence="9" id="KW-0464">Manganese</keyword>
<evidence type="ECO:0000256" key="5">
    <source>
        <dbReference type="ARBA" id="ARBA00022723"/>
    </source>
</evidence>
<dbReference type="EMBL" id="JAGGNH010000082">
    <property type="protein sequence ID" value="KAJ0960425.1"/>
    <property type="molecule type" value="Genomic_DNA"/>
</dbReference>
<evidence type="ECO:0000256" key="7">
    <source>
        <dbReference type="ARBA" id="ARBA00022842"/>
    </source>
</evidence>
<evidence type="ECO:0000259" key="14">
    <source>
        <dbReference type="PROSITE" id="PS51746"/>
    </source>
</evidence>
<comment type="cofactor">
    <cofactor evidence="2">
        <name>Mg(2+)</name>
        <dbReference type="ChEBI" id="CHEBI:18420"/>
    </cofactor>
</comment>
<evidence type="ECO:0000256" key="4">
    <source>
        <dbReference type="ARBA" id="ARBA00013081"/>
    </source>
</evidence>
<dbReference type="Pfam" id="PF00481">
    <property type="entry name" value="PP2C"/>
    <property type="match status" value="1"/>
</dbReference>
<dbReference type="SUPFAM" id="SSF81606">
    <property type="entry name" value="PP2C-like"/>
    <property type="match status" value="1"/>
</dbReference>
<dbReference type="FunFam" id="3.60.40.10:FF:000079">
    <property type="entry name" value="Probable protein phosphatase 2C 74"/>
    <property type="match status" value="1"/>
</dbReference>
<comment type="cofactor">
    <cofactor evidence="1">
        <name>Mn(2+)</name>
        <dbReference type="ChEBI" id="CHEBI:29035"/>
    </cofactor>
</comment>
<evidence type="ECO:0000256" key="13">
    <source>
        <dbReference type="SAM" id="MobiDB-lite"/>
    </source>
</evidence>
<comment type="caution">
    <text evidence="15">The sequence shown here is derived from an EMBL/GenBank/DDBJ whole genome shotgun (WGS) entry which is preliminary data.</text>
</comment>
<feature type="region of interest" description="Disordered" evidence="13">
    <location>
        <begin position="35"/>
        <end position="57"/>
    </location>
</feature>
<comment type="catalytic activity">
    <reaction evidence="10">
        <text>O-phospho-L-seryl-[protein] + H2O = L-seryl-[protein] + phosphate</text>
        <dbReference type="Rhea" id="RHEA:20629"/>
        <dbReference type="Rhea" id="RHEA-COMP:9863"/>
        <dbReference type="Rhea" id="RHEA-COMP:11604"/>
        <dbReference type="ChEBI" id="CHEBI:15377"/>
        <dbReference type="ChEBI" id="CHEBI:29999"/>
        <dbReference type="ChEBI" id="CHEBI:43474"/>
        <dbReference type="ChEBI" id="CHEBI:83421"/>
        <dbReference type="EC" id="3.1.3.16"/>
    </reaction>
</comment>
<protein>
    <recommendedName>
        <fullName evidence="4">protein-serine/threonine phosphatase</fullName>
        <ecNumber evidence="4">3.1.3.16</ecNumber>
    </recommendedName>
</protein>
<evidence type="ECO:0000256" key="8">
    <source>
        <dbReference type="ARBA" id="ARBA00022912"/>
    </source>
</evidence>
<dbReference type="OrthoDB" id="10264738at2759"/>
<dbReference type="SMART" id="SM00332">
    <property type="entry name" value="PP2Cc"/>
    <property type="match status" value="1"/>
</dbReference>
<evidence type="ECO:0000256" key="11">
    <source>
        <dbReference type="ARBA" id="ARBA00048336"/>
    </source>
</evidence>
<keyword evidence="8 12" id="KW-0904">Protein phosphatase</keyword>
<evidence type="ECO:0000313" key="15">
    <source>
        <dbReference type="EMBL" id="KAJ0960425.1"/>
    </source>
</evidence>
<keyword evidence="7" id="KW-0460">Magnesium</keyword>
<feature type="domain" description="PPM-type phosphatase" evidence="14">
    <location>
        <begin position="118"/>
        <end position="366"/>
    </location>
</feature>
<dbReference type="InterPro" id="IPR036457">
    <property type="entry name" value="PPM-type-like_dom_sf"/>
</dbReference>
<dbReference type="CDD" id="cd00143">
    <property type="entry name" value="PP2Cc"/>
    <property type="match status" value="1"/>
</dbReference>
<comment type="catalytic activity">
    <reaction evidence="11">
        <text>O-phospho-L-threonyl-[protein] + H2O = L-threonyl-[protein] + phosphate</text>
        <dbReference type="Rhea" id="RHEA:47004"/>
        <dbReference type="Rhea" id="RHEA-COMP:11060"/>
        <dbReference type="Rhea" id="RHEA-COMP:11605"/>
        <dbReference type="ChEBI" id="CHEBI:15377"/>
        <dbReference type="ChEBI" id="CHEBI:30013"/>
        <dbReference type="ChEBI" id="CHEBI:43474"/>
        <dbReference type="ChEBI" id="CHEBI:61977"/>
        <dbReference type="EC" id="3.1.3.16"/>
    </reaction>
</comment>
<dbReference type="PROSITE" id="PS51746">
    <property type="entry name" value="PPM_2"/>
    <property type="match status" value="1"/>
</dbReference>
<evidence type="ECO:0000256" key="2">
    <source>
        <dbReference type="ARBA" id="ARBA00001946"/>
    </source>
</evidence>
<gene>
    <name evidence="15" type="ORF">J5N97_001752</name>
</gene>
<proteinExistence type="inferred from homology"/>
<dbReference type="InterPro" id="IPR000222">
    <property type="entry name" value="PP2C_BS"/>
</dbReference>
<evidence type="ECO:0000256" key="9">
    <source>
        <dbReference type="ARBA" id="ARBA00023211"/>
    </source>
</evidence>
<dbReference type="Proteomes" id="UP001085076">
    <property type="component" value="Unassembled WGS sequence"/>
</dbReference>
<evidence type="ECO:0000256" key="6">
    <source>
        <dbReference type="ARBA" id="ARBA00022801"/>
    </source>
</evidence>
<evidence type="ECO:0000256" key="1">
    <source>
        <dbReference type="ARBA" id="ARBA00001936"/>
    </source>
</evidence>
<comment type="similarity">
    <text evidence="3 12">Belongs to the PP2C family.</text>
</comment>
<dbReference type="AlphaFoldDB" id="A0A9D5BTU6"/>
<dbReference type="PROSITE" id="PS01032">
    <property type="entry name" value="PPM_1"/>
    <property type="match status" value="1"/>
</dbReference>
<dbReference type="GO" id="GO:0004722">
    <property type="term" value="F:protein serine/threonine phosphatase activity"/>
    <property type="evidence" value="ECO:0007669"/>
    <property type="project" value="UniProtKB-EC"/>
</dbReference>
<accession>A0A9D5BTU6</accession>
<reference evidence="15 16" key="1">
    <citation type="journal article" date="2022" name="Hortic Res">
        <title>The genome of Dioscorea zingiberensis sheds light on the biosynthesis, origin and evolution of the medicinally important diosgenin saponins.</title>
        <authorList>
            <person name="Li Y."/>
            <person name="Tan C."/>
            <person name="Li Z."/>
            <person name="Guo J."/>
            <person name="Li S."/>
            <person name="Chen X."/>
            <person name="Wang C."/>
            <person name="Dai X."/>
            <person name="Yang H."/>
            <person name="Song W."/>
            <person name="Hou L."/>
            <person name="Xu J."/>
            <person name="Tong Z."/>
            <person name="Xu A."/>
            <person name="Yuan X."/>
            <person name="Wang W."/>
            <person name="Yang Q."/>
            <person name="Chen L."/>
            <person name="Sun Z."/>
            <person name="Wang K."/>
            <person name="Pan B."/>
            <person name="Chen J."/>
            <person name="Bao Y."/>
            <person name="Liu F."/>
            <person name="Qi X."/>
            <person name="Gang D.R."/>
            <person name="Wen J."/>
            <person name="Li J."/>
        </authorList>
    </citation>
    <scope>NUCLEOTIDE SEQUENCE [LARGE SCALE GENOMIC DNA]</scope>
    <source>
        <strain evidence="15">Dzin_1.0</strain>
    </source>
</reference>
<dbReference type="Gene3D" id="3.60.40.10">
    <property type="entry name" value="PPM-type phosphatase domain"/>
    <property type="match status" value="1"/>
</dbReference>
<sequence length="370" mass="40573">MALCSNSSHHLSWKRITETTSSSELASKGCKVKVHPVEDDESSPASLEKVQEGGVDESLEKKGVDSLPVTVGKKMPLTARKRPAKIVIPESFVSLGFGEVEKEKDNLGEKEVEVEESEYCLASRKGKRHVMEDGYGVITNIHGDSNQAFFGVFDGHGGRAAVDFISEKLGKNIITALSASKKGEEDPLEVAIKEGYLTTDREFLSKGVSSGACVATVMFKDGEMHVANVGDCRVVMSKKGVANALTSDHRPGREDERIRIENSGGYVNCRNGVWRVQDSLAVSRAIGDKNMKEWVISEPETNKLKLTSECEFLIVASDGLWDKVSNQEAVDVVMKKKNSVRSCKELVDLSSRRGGRDDITVMVIDLQRFM</sequence>
<dbReference type="PANTHER" id="PTHR47992">
    <property type="entry name" value="PROTEIN PHOSPHATASE"/>
    <property type="match status" value="1"/>
</dbReference>
<organism evidence="15 16">
    <name type="scientific">Dioscorea zingiberensis</name>
    <dbReference type="NCBI Taxonomy" id="325984"/>
    <lineage>
        <taxon>Eukaryota</taxon>
        <taxon>Viridiplantae</taxon>
        <taxon>Streptophyta</taxon>
        <taxon>Embryophyta</taxon>
        <taxon>Tracheophyta</taxon>
        <taxon>Spermatophyta</taxon>
        <taxon>Magnoliopsida</taxon>
        <taxon>Liliopsida</taxon>
        <taxon>Dioscoreales</taxon>
        <taxon>Dioscoreaceae</taxon>
        <taxon>Dioscorea</taxon>
    </lineage>
</organism>
<dbReference type="InterPro" id="IPR015655">
    <property type="entry name" value="PP2C"/>
</dbReference>
<evidence type="ECO:0000313" key="16">
    <source>
        <dbReference type="Proteomes" id="UP001085076"/>
    </source>
</evidence>
<evidence type="ECO:0000256" key="10">
    <source>
        <dbReference type="ARBA" id="ARBA00047761"/>
    </source>
</evidence>
<evidence type="ECO:0000256" key="12">
    <source>
        <dbReference type="RuleBase" id="RU003465"/>
    </source>
</evidence>